<evidence type="ECO:0000313" key="7">
    <source>
        <dbReference type="EMBL" id="QDV06397.1"/>
    </source>
</evidence>
<feature type="binding site" evidence="4">
    <location>
        <position position="390"/>
    </location>
    <ligand>
        <name>S-adenosyl-L-methionine</name>
        <dbReference type="ChEBI" id="CHEBI:59789"/>
    </ligand>
</feature>
<dbReference type="Gene3D" id="2.40.50.140">
    <property type="entry name" value="Nucleic acid-binding proteins"/>
    <property type="match status" value="1"/>
</dbReference>
<dbReference type="FunFam" id="3.40.50.150:FF:000009">
    <property type="entry name" value="23S rRNA (Uracil(1939)-C(5))-methyltransferase RlmD"/>
    <property type="match status" value="1"/>
</dbReference>
<dbReference type="Pfam" id="PF05958">
    <property type="entry name" value="tRNA_U5-meth_tr"/>
    <property type="match status" value="1"/>
</dbReference>
<organism evidence="7 8">
    <name type="scientific">Saltatorellus ferox</name>
    <dbReference type="NCBI Taxonomy" id="2528018"/>
    <lineage>
        <taxon>Bacteria</taxon>
        <taxon>Pseudomonadati</taxon>
        <taxon>Planctomycetota</taxon>
        <taxon>Planctomycetia</taxon>
        <taxon>Planctomycetia incertae sedis</taxon>
        <taxon>Saltatorellus</taxon>
    </lineage>
</organism>
<proteinExistence type="inferred from homology"/>
<protein>
    <submittedName>
        <fullName evidence="7">23S rRNA (Uracil-C(5))-methyltransferase RlmCD</fullName>
        <ecNumber evidence="7">2.1.1.189</ecNumber>
    </submittedName>
</protein>
<evidence type="ECO:0000256" key="4">
    <source>
        <dbReference type="PROSITE-ProRule" id="PRU01024"/>
    </source>
</evidence>
<keyword evidence="8" id="KW-1185">Reference proteome</keyword>
<dbReference type="PANTHER" id="PTHR11061:SF30">
    <property type="entry name" value="TRNA (URACIL(54)-C(5))-METHYLTRANSFERASE"/>
    <property type="match status" value="1"/>
</dbReference>
<keyword evidence="1 4" id="KW-0489">Methyltransferase</keyword>
<name>A0A518EQN2_9BACT</name>
<dbReference type="PROSITE" id="PS01231">
    <property type="entry name" value="TRMA_2"/>
    <property type="match status" value="1"/>
</dbReference>
<dbReference type="Gene3D" id="3.40.50.150">
    <property type="entry name" value="Vaccinia Virus protein VP39"/>
    <property type="match status" value="1"/>
</dbReference>
<feature type="binding site" evidence="4">
    <location>
        <position position="340"/>
    </location>
    <ligand>
        <name>S-adenosyl-L-methionine</name>
        <dbReference type="ChEBI" id="CHEBI:59789"/>
    </ligand>
</feature>
<dbReference type="PROSITE" id="PS51687">
    <property type="entry name" value="SAM_MT_RNA_M5U"/>
    <property type="match status" value="1"/>
</dbReference>
<keyword evidence="2 4" id="KW-0808">Transferase</keyword>
<dbReference type="AlphaFoldDB" id="A0A518EQN2"/>
<feature type="binding site" evidence="4">
    <location>
        <position position="369"/>
    </location>
    <ligand>
        <name>S-adenosyl-L-methionine</name>
        <dbReference type="ChEBI" id="CHEBI:59789"/>
    </ligand>
</feature>
<dbReference type="PANTHER" id="PTHR11061">
    <property type="entry name" value="RNA M5U METHYLTRANSFERASE"/>
    <property type="match status" value="1"/>
</dbReference>
<feature type="binding site" evidence="4">
    <location>
        <position position="439"/>
    </location>
    <ligand>
        <name>S-adenosyl-L-methionine</name>
        <dbReference type="ChEBI" id="CHEBI:59789"/>
    </ligand>
</feature>
<dbReference type="GO" id="GO:0001510">
    <property type="term" value="P:RNA methylation"/>
    <property type="evidence" value="ECO:0007669"/>
    <property type="project" value="UniProtKB-ARBA"/>
</dbReference>
<dbReference type="SUPFAM" id="SSF50249">
    <property type="entry name" value="Nucleic acid-binding proteins"/>
    <property type="match status" value="1"/>
</dbReference>
<evidence type="ECO:0000256" key="6">
    <source>
        <dbReference type="SAM" id="MobiDB-lite"/>
    </source>
</evidence>
<dbReference type="GO" id="GO:0008173">
    <property type="term" value="F:RNA methyltransferase activity"/>
    <property type="evidence" value="ECO:0007669"/>
    <property type="project" value="InterPro"/>
</dbReference>
<feature type="active site" evidence="5">
    <location>
        <position position="466"/>
    </location>
</feature>
<reference evidence="7 8" key="1">
    <citation type="submission" date="2019-02" db="EMBL/GenBank/DDBJ databases">
        <title>Deep-cultivation of Planctomycetes and their phenomic and genomic characterization uncovers novel biology.</title>
        <authorList>
            <person name="Wiegand S."/>
            <person name="Jogler M."/>
            <person name="Boedeker C."/>
            <person name="Pinto D."/>
            <person name="Vollmers J."/>
            <person name="Rivas-Marin E."/>
            <person name="Kohn T."/>
            <person name="Peeters S.H."/>
            <person name="Heuer A."/>
            <person name="Rast P."/>
            <person name="Oberbeckmann S."/>
            <person name="Bunk B."/>
            <person name="Jeske O."/>
            <person name="Meyerdierks A."/>
            <person name="Storesund J.E."/>
            <person name="Kallscheuer N."/>
            <person name="Luecker S."/>
            <person name="Lage O.M."/>
            <person name="Pohl T."/>
            <person name="Merkel B.J."/>
            <person name="Hornburger P."/>
            <person name="Mueller R.-W."/>
            <person name="Bruemmer F."/>
            <person name="Labrenz M."/>
            <person name="Spormann A.M."/>
            <person name="Op den Camp H."/>
            <person name="Overmann J."/>
            <person name="Amann R."/>
            <person name="Jetten M.S.M."/>
            <person name="Mascher T."/>
            <person name="Medema M.H."/>
            <person name="Devos D.P."/>
            <person name="Kaster A.-K."/>
            <person name="Ovreas L."/>
            <person name="Rohde M."/>
            <person name="Galperin M.Y."/>
            <person name="Jogler C."/>
        </authorList>
    </citation>
    <scope>NUCLEOTIDE SEQUENCE [LARGE SCALE GENOMIC DNA]</scope>
    <source>
        <strain evidence="7 8">Poly30</strain>
    </source>
</reference>
<dbReference type="GO" id="GO:0008757">
    <property type="term" value="F:S-adenosylmethionine-dependent methyltransferase activity"/>
    <property type="evidence" value="ECO:0007669"/>
    <property type="project" value="UniProtKB-ARBA"/>
</dbReference>
<dbReference type="Gene3D" id="2.40.50.1070">
    <property type="match status" value="1"/>
</dbReference>
<dbReference type="EMBL" id="CP036434">
    <property type="protein sequence ID" value="QDV06397.1"/>
    <property type="molecule type" value="Genomic_DNA"/>
</dbReference>
<comment type="similarity">
    <text evidence="4">Belongs to the class I-like SAM-binding methyltransferase superfamily. RNA M5U methyltransferase family.</text>
</comment>
<dbReference type="InterPro" id="IPR030390">
    <property type="entry name" value="MeTrfase_TrmA_AS"/>
</dbReference>
<accession>A0A518EQN2</accession>
<dbReference type="SUPFAM" id="SSF53335">
    <property type="entry name" value="S-adenosyl-L-methionine-dependent methyltransferases"/>
    <property type="match status" value="1"/>
</dbReference>
<dbReference type="InterPro" id="IPR010280">
    <property type="entry name" value="U5_MeTrfase_fam"/>
</dbReference>
<feature type="compositionally biased region" description="Low complexity" evidence="6">
    <location>
        <begin position="1"/>
        <end position="13"/>
    </location>
</feature>
<keyword evidence="3 4" id="KW-0949">S-adenosyl-L-methionine</keyword>
<feature type="active site" description="Nucleophile" evidence="4">
    <location>
        <position position="466"/>
    </location>
</feature>
<evidence type="ECO:0000256" key="2">
    <source>
        <dbReference type="ARBA" id="ARBA00022679"/>
    </source>
</evidence>
<evidence type="ECO:0000256" key="5">
    <source>
        <dbReference type="PROSITE-ProRule" id="PRU10015"/>
    </source>
</evidence>
<gene>
    <name evidence="7" type="primary">rlmCD</name>
    <name evidence="7" type="ORF">Poly30_19060</name>
</gene>
<dbReference type="EC" id="2.1.1.189" evidence="7"/>
<feature type="region of interest" description="Disordered" evidence="6">
    <location>
        <begin position="1"/>
        <end position="42"/>
    </location>
</feature>
<evidence type="ECO:0000256" key="3">
    <source>
        <dbReference type="ARBA" id="ARBA00022691"/>
    </source>
</evidence>
<dbReference type="NCBIfam" id="TIGR00479">
    <property type="entry name" value="rumA"/>
    <property type="match status" value="1"/>
</dbReference>
<dbReference type="Proteomes" id="UP000320390">
    <property type="component" value="Chromosome"/>
</dbReference>
<dbReference type="InterPro" id="IPR012340">
    <property type="entry name" value="NA-bd_OB-fold"/>
</dbReference>
<evidence type="ECO:0000313" key="8">
    <source>
        <dbReference type="Proteomes" id="UP000320390"/>
    </source>
</evidence>
<dbReference type="InterPro" id="IPR029063">
    <property type="entry name" value="SAM-dependent_MTases_sf"/>
</dbReference>
<sequence length="513" mass="55480">MPHTPPSSDAASVPPSPHAQAPSTSVESPVESKGGSTWEERRPHKNELVDVLIERIDDRGRGVGPVPKAKLTVRFANPGATIQARVLGRSKKRLDGRIEQILDPGPHASPARCPHAGVCGGCALPTLDYAEQLRQKRLLVEDAVVRAFEARGVALTAEVGDVVPAPRLEGYRNKMDFTFGSKRYILEHEPQGVDASFGLGLHAPGLYQKVLDVEHCAIAFEGASEIVRAARELAIERGLSPWDLKSHTGLLRHLVLRRGERTGETMINLVTSERAAAQIDAYVATLIERFPGVTTVVQNLTTREATVAYGEEQHVLMGPGTISDIISGKRFLISADSFFQTNTAQAERLFEIVRERAALEARDTLFDVYCGAGTIGLVIGEDAGAIVGFESAPTAVRDARLNAERNGVANATYHEGDVLATMREALDERSVRPDVLVVDPPRAGLHPKVPAQLIDLGSPRVVYVSCNPKTGAQDVAAFVEAGYELQSVEPVDLFPHTPHVEAVFSLRRSGGRR</sequence>
<dbReference type="InterPro" id="IPR030391">
    <property type="entry name" value="MeTrfase_TrmA_CS"/>
</dbReference>
<dbReference type="PROSITE" id="PS01230">
    <property type="entry name" value="TRMA_1"/>
    <property type="match status" value="1"/>
</dbReference>
<dbReference type="FunFam" id="2.40.50.1070:FF:000003">
    <property type="entry name" value="23S rRNA (Uracil-5-)-methyltransferase RumA"/>
    <property type="match status" value="1"/>
</dbReference>
<evidence type="ECO:0000256" key="1">
    <source>
        <dbReference type="ARBA" id="ARBA00022603"/>
    </source>
</evidence>
<dbReference type="CDD" id="cd02440">
    <property type="entry name" value="AdoMet_MTases"/>
    <property type="match status" value="1"/>
</dbReference>
<dbReference type="GO" id="GO:0006396">
    <property type="term" value="P:RNA processing"/>
    <property type="evidence" value="ECO:0007669"/>
    <property type="project" value="InterPro"/>
</dbReference>